<dbReference type="Proteomes" id="UP000054047">
    <property type="component" value="Unassembled WGS sequence"/>
</dbReference>
<proteinExistence type="predicted"/>
<feature type="domain" description="Ig-like" evidence="1">
    <location>
        <begin position="65"/>
        <end position="104"/>
    </location>
</feature>
<dbReference type="PROSITE" id="PS50835">
    <property type="entry name" value="IG_LIKE"/>
    <property type="match status" value="1"/>
</dbReference>
<organism evidence="2 3">
    <name type="scientific">Ancylostoma duodenale</name>
    <dbReference type="NCBI Taxonomy" id="51022"/>
    <lineage>
        <taxon>Eukaryota</taxon>
        <taxon>Metazoa</taxon>
        <taxon>Ecdysozoa</taxon>
        <taxon>Nematoda</taxon>
        <taxon>Chromadorea</taxon>
        <taxon>Rhabditida</taxon>
        <taxon>Rhabditina</taxon>
        <taxon>Rhabditomorpha</taxon>
        <taxon>Strongyloidea</taxon>
        <taxon>Ancylostomatidae</taxon>
        <taxon>Ancylostomatinae</taxon>
        <taxon>Ancylostoma</taxon>
    </lineage>
</organism>
<dbReference type="AlphaFoldDB" id="A0A0C2GTU1"/>
<feature type="non-terminal residue" evidence="2">
    <location>
        <position position="1"/>
    </location>
</feature>
<evidence type="ECO:0000313" key="2">
    <source>
        <dbReference type="EMBL" id="KIH64735.1"/>
    </source>
</evidence>
<evidence type="ECO:0000313" key="3">
    <source>
        <dbReference type="Proteomes" id="UP000054047"/>
    </source>
</evidence>
<evidence type="ECO:0000259" key="1">
    <source>
        <dbReference type="PROSITE" id="PS50835"/>
    </source>
</evidence>
<dbReference type="OrthoDB" id="10028801at2759"/>
<dbReference type="EMBL" id="KN727900">
    <property type="protein sequence ID" value="KIH64735.1"/>
    <property type="molecule type" value="Genomic_DNA"/>
</dbReference>
<name>A0A0C2GTU1_9BILA</name>
<protein>
    <recommendedName>
        <fullName evidence="1">Ig-like domain-containing protein</fullName>
    </recommendedName>
</protein>
<dbReference type="InterPro" id="IPR013783">
    <property type="entry name" value="Ig-like_fold"/>
</dbReference>
<reference evidence="2 3" key="1">
    <citation type="submission" date="2013-12" db="EMBL/GenBank/DDBJ databases">
        <title>Draft genome of the parsitic nematode Ancylostoma duodenale.</title>
        <authorList>
            <person name="Mitreva M."/>
        </authorList>
    </citation>
    <scope>NUCLEOTIDE SEQUENCE [LARGE SCALE GENOMIC DNA]</scope>
    <source>
        <strain evidence="2 3">Zhejiang</strain>
    </source>
</reference>
<sequence>SSREELHLRIERVNLEDDGQFECQMLRPDEGPIRAAAYLNVIGGFTPAPANSPMIVRKFIFAVAPKHVHFANYQSGAVIDVNEEISLNLTCVVPNAKPEASLTW</sequence>
<dbReference type="Gene3D" id="2.60.40.10">
    <property type="entry name" value="Immunoglobulins"/>
    <property type="match status" value="2"/>
</dbReference>
<gene>
    <name evidence="2" type="ORF">ANCDUO_04949</name>
</gene>
<dbReference type="InterPro" id="IPR007110">
    <property type="entry name" value="Ig-like_dom"/>
</dbReference>
<accession>A0A0C2GTU1</accession>
<keyword evidence="3" id="KW-1185">Reference proteome</keyword>